<evidence type="ECO:0000256" key="6">
    <source>
        <dbReference type="ARBA" id="ARBA00023211"/>
    </source>
</evidence>
<keyword evidence="4 8" id="KW-0378">Hydrolase</keyword>
<evidence type="ECO:0000313" key="8">
    <source>
        <dbReference type="EMBL" id="OIQ92908.1"/>
    </source>
</evidence>
<dbReference type="InterPro" id="IPR015797">
    <property type="entry name" value="NUDIX_hydrolase-like_dom_sf"/>
</dbReference>
<sequence length="201" mass="22179">MSELIFPPTRLSATWLRQRFAGGGVALTEPDASGRSLIRAAVLVPLIERDSGLTVLLTQRTAHLRDHPGQISFPGGRCEESDTSVVATALREAQEEVGLDPVRTEVLGLLPEYRTGTGFSIMPVVALVRPPLNLKLDDFEVAEAFETPLAFLLDPANHQRHSMESQGGRREYYAMPWEGYYIWGATAGMLVSLHRFLFSAD</sequence>
<dbReference type="CDD" id="cd03426">
    <property type="entry name" value="NUDIX_CoAse_Nudt7"/>
    <property type="match status" value="1"/>
</dbReference>
<protein>
    <submittedName>
        <fullName evidence="8">Putative nudix hydrolase NudL</fullName>
    </submittedName>
</protein>
<evidence type="ECO:0000256" key="2">
    <source>
        <dbReference type="ARBA" id="ARBA00001946"/>
    </source>
</evidence>
<evidence type="ECO:0000256" key="4">
    <source>
        <dbReference type="ARBA" id="ARBA00022801"/>
    </source>
</evidence>
<accession>A0A1J5RLC8</accession>
<organism evidence="8">
    <name type="scientific">mine drainage metagenome</name>
    <dbReference type="NCBI Taxonomy" id="410659"/>
    <lineage>
        <taxon>unclassified sequences</taxon>
        <taxon>metagenomes</taxon>
        <taxon>ecological metagenomes</taxon>
    </lineage>
</organism>
<dbReference type="NCBIfam" id="NF007980">
    <property type="entry name" value="PRK10707.1"/>
    <property type="match status" value="1"/>
</dbReference>
<proteinExistence type="predicted"/>
<dbReference type="PANTHER" id="PTHR12992:SF11">
    <property type="entry name" value="MITOCHONDRIAL COENZYME A DIPHOSPHATASE NUDT8"/>
    <property type="match status" value="1"/>
</dbReference>
<dbReference type="AlphaFoldDB" id="A0A1J5RLC8"/>
<evidence type="ECO:0000256" key="5">
    <source>
        <dbReference type="ARBA" id="ARBA00022842"/>
    </source>
</evidence>
<dbReference type="Gene3D" id="3.90.79.10">
    <property type="entry name" value="Nucleoside Triphosphate Pyrophosphohydrolase"/>
    <property type="match status" value="1"/>
</dbReference>
<dbReference type="PROSITE" id="PS51462">
    <property type="entry name" value="NUDIX"/>
    <property type="match status" value="1"/>
</dbReference>
<evidence type="ECO:0000259" key="7">
    <source>
        <dbReference type="PROSITE" id="PS51462"/>
    </source>
</evidence>
<comment type="cofactor">
    <cofactor evidence="2">
        <name>Mg(2+)</name>
        <dbReference type="ChEBI" id="CHEBI:18420"/>
    </cofactor>
</comment>
<feature type="domain" description="Nudix hydrolase" evidence="7">
    <location>
        <begin position="37"/>
        <end position="169"/>
    </location>
</feature>
<dbReference type="GO" id="GO:0010945">
    <property type="term" value="F:coenzyme A diphosphatase activity"/>
    <property type="evidence" value="ECO:0007669"/>
    <property type="project" value="InterPro"/>
</dbReference>
<gene>
    <name evidence="8" type="primary">nudL_2</name>
    <name evidence="8" type="ORF">GALL_251230</name>
</gene>
<dbReference type="InterPro" id="IPR000086">
    <property type="entry name" value="NUDIX_hydrolase_dom"/>
</dbReference>
<reference evidence="8" key="1">
    <citation type="submission" date="2016-10" db="EMBL/GenBank/DDBJ databases">
        <title>Sequence of Gallionella enrichment culture.</title>
        <authorList>
            <person name="Poehlein A."/>
            <person name="Muehling M."/>
            <person name="Daniel R."/>
        </authorList>
    </citation>
    <scope>NUCLEOTIDE SEQUENCE</scope>
</reference>
<keyword evidence="3" id="KW-0479">Metal-binding</keyword>
<comment type="caution">
    <text evidence="8">The sequence shown here is derived from an EMBL/GenBank/DDBJ whole genome shotgun (WGS) entry which is preliminary data.</text>
</comment>
<name>A0A1J5RLC8_9ZZZZ</name>
<dbReference type="PANTHER" id="PTHR12992">
    <property type="entry name" value="NUDIX HYDROLASE"/>
    <property type="match status" value="1"/>
</dbReference>
<dbReference type="Pfam" id="PF00293">
    <property type="entry name" value="NUDIX"/>
    <property type="match status" value="1"/>
</dbReference>
<keyword evidence="5" id="KW-0460">Magnesium</keyword>
<comment type="cofactor">
    <cofactor evidence="1">
        <name>Mn(2+)</name>
        <dbReference type="ChEBI" id="CHEBI:29035"/>
    </cofactor>
</comment>
<dbReference type="InterPro" id="IPR045121">
    <property type="entry name" value="CoAse"/>
</dbReference>
<evidence type="ECO:0000256" key="3">
    <source>
        <dbReference type="ARBA" id="ARBA00022723"/>
    </source>
</evidence>
<evidence type="ECO:0000256" key="1">
    <source>
        <dbReference type="ARBA" id="ARBA00001936"/>
    </source>
</evidence>
<keyword evidence="6" id="KW-0464">Manganese</keyword>
<dbReference type="EMBL" id="MLJW01000219">
    <property type="protein sequence ID" value="OIQ92908.1"/>
    <property type="molecule type" value="Genomic_DNA"/>
</dbReference>
<dbReference type="SUPFAM" id="SSF55811">
    <property type="entry name" value="Nudix"/>
    <property type="match status" value="1"/>
</dbReference>
<dbReference type="GO" id="GO:0046872">
    <property type="term" value="F:metal ion binding"/>
    <property type="evidence" value="ECO:0007669"/>
    <property type="project" value="UniProtKB-KW"/>
</dbReference>